<evidence type="ECO:0000313" key="2">
    <source>
        <dbReference type="EMBL" id="MCI28694.1"/>
    </source>
</evidence>
<feature type="compositionally biased region" description="Basic residues" evidence="1">
    <location>
        <begin position="67"/>
        <end position="77"/>
    </location>
</feature>
<feature type="region of interest" description="Disordered" evidence="1">
    <location>
        <begin position="1"/>
        <end position="87"/>
    </location>
</feature>
<keyword evidence="3" id="KW-1185">Reference proteome</keyword>
<feature type="compositionally biased region" description="Basic and acidic residues" evidence="1">
    <location>
        <begin position="28"/>
        <end position="40"/>
    </location>
</feature>
<comment type="caution">
    <text evidence="2">The sequence shown here is derived from an EMBL/GenBank/DDBJ whole genome shotgun (WGS) entry which is preliminary data.</text>
</comment>
<name>A0A392QXV8_9FABA</name>
<proteinExistence type="predicted"/>
<dbReference type="EMBL" id="LXQA010167387">
    <property type="protein sequence ID" value="MCI28694.1"/>
    <property type="molecule type" value="Genomic_DNA"/>
</dbReference>
<dbReference type="Proteomes" id="UP000265520">
    <property type="component" value="Unassembled WGS sequence"/>
</dbReference>
<accession>A0A392QXV8</accession>
<protein>
    <submittedName>
        <fullName evidence="2">Uncharacterized protein</fullName>
    </submittedName>
</protein>
<sequence>SAQEKKKKPEDKASATKPSNAQKKLKHKQEESPESAKTDSDYGEFLKTYDPNEEDTGTEEKVTQKLPRTKKSKKKVSKLPESVQDSN</sequence>
<reference evidence="2 3" key="1">
    <citation type="journal article" date="2018" name="Front. Plant Sci.">
        <title>Red Clover (Trifolium pratense) and Zigzag Clover (T. medium) - A Picture of Genomic Similarities and Differences.</title>
        <authorList>
            <person name="Dluhosova J."/>
            <person name="Istvanek J."/>
            <person name="Nedelnik J."/>
            <person name="Repkova J."/>
        </authorList>
    </citation>
    <scope>NUCLEOTIDE SEQUENCE [LARGE SCALE GENOMIC DNA]</scope>
    <source>
        <strain evidence="3">cv. 10/8</strain>
        <tissue evidence="2">Leaf</tissue>
    </source>
</reference>
<dbReference type="AlphaFoldDB" id="A0A392QXV8"/>
<evidence type="ECO:0000256" key="1">
    <source>
        <dbReference type="SAM" id="MobiDB-lite"/>
    </source>
</evidence>
<organism evidence="2 3">
    <name type="scientific">Trifolium medium</name>
    <dbReference type="NCBI Taxonomy" id="97028"/>
    <lineage>
        <taxon>Eukaryota</taxon>
        <taxon>Viridiplantae</taxon>
        <taxon>Streptophyta</taxon>
        <taxon>Embryophyta</taxon>
        <taxon>Tracheophyta</taxon>
        <taxon>Spermatophyta</taxon>
        <taxon>Magnoliopsida</taxon>
        <taxon>eudicotyledons</taxon>
        <taxon>Gunneridae</taxon>
        <taxon>Pentapetalae</taxon>
        <taxon>rosids</taxon>
        <taxon>fabids</taxon>
        <taxon>Fabales</taxon>
        <taxon>Fabaceae</taxon>
        <taxon>Papilionoideae</taxon>
        <taxon>50 kb inversion clade</taxon>
        <taxon>NPAAA clade</taxon>
        <taxon>Hologalegina</taxon>
        <taxon>IRL clade</taxon>
        <taxon>Trifolieae</taxon>
        <taxon>Trifolium</taxon>
    </lineage>
</organism>
<feature type="non-terminal residue" evidence="2">
    <location>
        <position position="1"/>
    </location>
</feature>
<evidence type="ECO:0000313" key="3">
    <source>
        <dbReference type="Proteomes" id="UP000265520"/>
    </source>
</evidence>